<dbReference type="PRINTS" id="PR00412">
    <property type="entry name" value="EPOXHYDRLASE"/>
</dbReference>
<organism evidence="2 3">
    <name type="scientific">Novosphingobium aerophilum</name>
    <dbReference type="NCBI Taxonomy" id="2839843"/>
    <lineage>
        <taxon>Bacteria</taxon>
        <taxon>Pseudomonadati</taxon>
        <taxon>Pseudomonadota</taxon>
        <taxon>Alphaproteobacteria</taxon>
        <taxon>Sphingomonadales</taxon>
        <taxon>Sphingomonadaceae</taxon>
        <taxon>Novosphingobium</taxon>
    </lineage>
</organism>
<dbReference type="PANTHER" id="PTHR43798">
    <property type="entry name" value="MONOACYLGLYCEROL LIPASE"/>
    <property type="match status" value="1"/>
</dbReference>
<sequence length="291" mass="33364">MITSGPTSHSFISQRLRLHYVDWGNPDAPPLILQHGGRDHCRSWDWVAQRLRHDWHVIAPDLRGHGDSAWSPDGDYRMTSCVYDFAQLVQTLGYPKVTIIGHSMGGMITSRYAGIFPEKVDRLVNIEGLDFGPKEVDQLAGHGHAERVRRWVANRREAAGRQPRRYATLEQAFERMKEANTYLSDDQARHLTIHGTSRNEDGTWSWKYDNYLFSPPPQELPPEEIFEVWQAITCPVLLQWGANSWASSPAEDGRMAHFADARLITYENAGHWLHHDRLDDFLADVTAFLRP</sequence>
<dbReference type="RefSeq" id="WP_185682292.1">
    <property type="nucleotide sequence ID" value="NZ_JACLAU010000003.1"/>
</dbReference>
<comment type="caution">
    <text evidence="2">The sequence shown here is derived from an EMBL/GenBank/DDBJ whole genome shotgun (WGS) entry which is preliminary data.</text>
</comment>
<keyword evidence="3" id="KW-1185">Reference proteome</keyword>
<dbReference type="Gene3D" id="3.40.50.1820">
    <property type="entry name" value="alpha/beta hydrolase"/>
    <property type="match status" value="1"/>
</dbReference>
<evidence type="ECO:0000313" key="3">
    <source>
        <dbReference type="Proteomes" id="UP000520156"/>
    </source>
</evidence>
<dbReference type="InterPro" id="IPR029058">
    <property type="entry name" value="AB_hydrolase_fold"/>
</dbReference>
<dbReference type="GO" id="GO:0016787">
    <property type="term" value="F:hydrolase activity"/>
    <property type="evidence" value="ECO:0007669"/>
    <property type="project" value="UniProtKB-KW"/>
</dbReference>
<dbReference type="InterPro" id="IPR000639">
    <property type="entry name" value="Epox_hydrolase-like"/>
</dbReference>
<dbReference type="AlphaFoldDB" id="A0A7X1F5Z8"/>
<dbReference type="InterPro" id="IPR000073">
    <property type="entry name" value="AB_hydrolase_1"/>
</dbReference>
<dbReference type="Pfam" id="PF00561">
    <property type="entry name" value="Abhydrolase_1"/>
    <property type="match status" value="1"/>
</dbReference>
<evidence type="ECO:0000313" key="2">
    <source>
        <dbReference type="EMBL" id="MBC2650874.1"/>
    </source>
</evidence>
<dbReference type="InterPro" id="IPR050266">
    <property type="entry name" value="AB_hydrolase_sf"/>
</dbReference>
<dbReference type="Proteomes" id="UP000520156">
    <property type="component" value="Unassembled WGS sequence"/>
</dbReference>
<dbReference type="GO" id="GO:0016020">
    <property type="term" value="C:membrane"/>
    <property type="evidence" value="ECO:0007669"/>
    <property type="project" value="TreeGrafter"/>
</dbReference>
<dbReference type="SUPFAM" id="SSF53474">
    <property type="entry name" value="alpha/beta-Hydrolases"/>
    <property type="match status" value="1"/>
</dbReference>
<dbReference type="PRINTS" id="PR00111">
    <property type="entry name" value="ABHYDROLASE"/>
</dbReference>
<reference evidence="2 3" key="1">
    <citation type="submission" date="2020-08" db="EMBL/GenBank/DDBJ databases">
        <title>The genome sequence of Novosphingobium flavum 4Y4.</title>
        <authorList>
            <person name="Liu Y."/>
        </authorList>
    </citation>
    <scope>NUCLEOTIDE SEQUENCE [LARGE SCALE GENOMIC DNA]</scope>
    <source>
        <strain evidence="2 3">4Y4</strain>
    </source>
</reference>
<name>A0A7X1F5Z8_9SPHN</name>
<dbReference type="PANTHER" id="PTHR43798:SF33">
    <property type="entry name" value="HYDROLASE, PUTATIVE (AFU_ORTHOLOGUE AFUA_2G14860)-RELATED"/>
    <property type="match status" value="1"/>
</dbReference>
<dbReference type="EMBL" id="JACLAU010000003">
    <property type="protein sequence ID" value="MBC2650874.1"/>
    <property type="molecule type" value="Genomic_DNA"/>
</dbReference>
<evidence type="ECO:0000259" key="1">
    <source>
        <dbReference type="Pfam" id="PF00561"/>
    </source>
</evidence>
<keyword evidence="2" id="KW-0378">Hydrolase</keyword>
<accession>A0A7X1F5Z8</accession>
<protein>
    <submittedName>
        <fullName evidence="2">Alpha/beta hydrolase</fullName>
    </submittedName>
</protein>
<feature type="domain" description="AB hydrolase-1" evidence="1">
    <location>
        <begin position="29"/>
        <end position="277"/>
    </location>
</feature>
<gene>
    <name evidence="2" type="ORF">H7F49_04090</name>
</gene>
<proteinExistence type="predicted"/>